<dbReference type="SUPFAM" id="SSF88946">
    <property type="entry name" value="Sigma2 domain of RNA polymerase sigma factors"/>
    <property type="match status" value="1"/>
</dbReference>
<dbReference type="GO" id="GO:0016987">
    <property type="term" value="F:sigma factor activity"/>
    <property type="evidence" value="ECO:0007669"/>
    <property type="project" value="UniProtKB-KW"/>
</dbReference>
<organism evidence="7 8">
    <name type="scientific">Anatilimnocola aggregata</name>
    <dbReference type="NCBI Taxonomy" id="2528021"/>
    <lineage>
        <taxon>Bacteria</taxon>
        <taxon>Pseudomonadati</taxon>
        <taxon>Planctomycetota</taxon>
        <taxon>Planctomycetia</taxon>
        <taxon>Pirellulales</taxon>
        <taxon>Pirellulaceae</taxon>
        <taxon>Anatilimnocola</taxon>
    </lineage>
</organism>
<protein>
    <submittedName>
        <fullName evidence="7">ECF RNA polymerase sigma-E factor</fullName>
    </submittedName>
</protein>
<proteinExistence type="inferred from homology"/>
<dbReference type="EMBL" id="CP036274">
    <property type="protein sequence ID" value="QDU29327.1"/>
    <property type="molecule type" value="Genomic_DNA"/>
</dbReference>
<dbReference type="PANTHER" id="PTHR43133">
    <property type="entry name" value="RNA POLYMERASE ECF-TYPE SIGMA FACTO"/>
    <property type="match status" value="1"/>
</dbReference>
<dbReference type="Pfam" id="PF08281">
    <property type="entry name" value="Sigma70_r4_2"/>
    <property type="match status" value="1"/>
</dbReference>
<dbReference type="PANTHER" id="PTHR43133:SF51">
    <property type="entry name" value="RNA POLYMERASE SIGMA FACTOR"/>
    <property type="match status" value="1"/>
</dbReference>
<keyword evidence="8" id="KW-1185">Reference proteome</keyword>
<evidence type="ECO:0000259" key="6">
    <source>
        <dbReference type="Pfam" id="PF08281"/>
    </source>
</evidence>
<dbReference type="GO" id="GO:0006352">
    <property type="term" value="P:DNA-templated transcription initiation"/>
    <property type="evidence" value="ECO:0007669"/>
    <property type="project" value="InterPro"/>
</dbReference>
<dbReference type="InterPro" id="IPR007627">
    <property type="entry name" value="RNA_pol_sigma70_r2"/>
</dbReference>
<dbReference type="SUPFAM" id="SSF88659">
    <property type="entry name" value="Sigma3 and sigma4 domains of RNA polymerase sigma factors"/>
    <property type="match status" value="1"/>
</dbReference>
<evidence type="ECO:0000259" key="5">
    <source>
        <dbReference type="Pfam" id="PF04542"/>
    </source>
</evidence>
<dbReference type="KEGG" id="aagg:ETAA8_44360"/>
<keyword evidence="4" id="KW-0804">Transcription</keyword>
<dbReference type="Gene3D" id="1.10.1740.10">
    <property type="match status" value="1"/>
</dbReference>
<name>A0A517YGH4_9BACT</name>
<keyword evidence="2" id="KW-0805">Transcription regulation</keyword>
<dbReference type="Pfam" id="PF04542">
    <property type="entry name" value="Sigma70_r2"/>
    <property type="match status" value="1"/>
</dbReference>
<dbReference type="InterPro" id="IPR013324">
    <property type="entry name" value="RNA_pol_sigma_r3/r4-like"/>
</dbReference>
<evidence type="ECO:0000313" key="8">
    <source>
        <dbReference type="Proteomes" id="UP000315017"/>
    </source>
</evidence>
<accession>A0A517YGH4</accession>
<dbReference type="OrthoDB" id="9780326at2"/>
<feature type="domain" description="RNA polymerase sigma factor 70 region 4 type 2" evidence="6">
    <location>
        <begin position="141"/>
        <end position="193"/>
    </location>
</feature>
<dbReference type="CDD" id="cd06171">
    <property type="entry name" value="Sigma70_r4"/>
    <property type="match status" value="1"/>
</dbReference>
<evidence type="ECO:0000256" key="3">
    <source>
        <dbReference type="ARBA" id="ARBA00023082"/>
    </source>
</evidence>
<feature type="domain" description="RNA polymerase sigma-70 region 2" evidence="5">
    <location>
        <begin position="32"/>
        <end position="100"/>
    </location>
</feature>
<dbReference type="RefSeq" id="WP_145092976.1">
    <property type="nucleotide sequence ID" value="NZ_CP036274.1"/>
</dbReference>
<dbReference type="AlphaFoldDB" id="A0A517YGH4"/>
<evidence type="ECO:0000256" key="4">
    <source>
        <dbReference type="ARBA" id="ARBA00023163"/>
    </source>
</evidence>
<dbReference type="InterPro" id="IPR013249">
    <property type="entry name" value="RNA_pol_sigma70_r4_t2"/>
</dbReference>
<evidence type="ECO:0000256" key="2">
    <source>
        <dbReference type="ARBA" id="ARBA00023015"/>
    </source>
</evidence>
<evidence type="ECO:0000313" key="7">
    <source>
        <dbReference type="EMBL" id="QDU29327.1"/>
    </source>
</evidence>
<keyword evidence="3" id="KW-0731">Sigma factor</keyword>
<dbReference type="InterPro" id="IPR036388">
    <property type="entry name" value="WH-like_DNA-bd_sf"/>
</dbReference>
<dbReference type="GO" id="GO:0003677">
    <property type="term" value="F:DNA binding"/>
    <property type="evidence" value="ECO:0007669"/>
    <property type="project" value="InterPro"/>
</dbReference>
<sequence>MTTFQPAESAPLGESQLVQQLQAGDGGAFEQLVREHGPRLLAVARRYVDSDADCQDVLQDALLSAFRSIGLFNGQSQLGTWLHRITVNAALMKLRSQRRRPERSIEALLPKFIEDGHRLWPGGPWKDGKTHDPLLARETCELVRNCIDQLPESYRVILLLRDLEERSAEETAELLQLSPANVKTRLHRARLALRELLDPHFQGPPS</sequence>
<comment type="similarity">
    <text evidence="1">Belongs to the sigma-70 factor family. ECF subfamily.</text>
</comment>
<dbReference type="NCBIfam" id="TIGR02937">
    <property type="entry name" value="sigma70-ECF"/>
    <property type="match status" value="1"/>
</dbReference>
<dbReference type="InterPro" id="IPR014284">
    <property type="entry name" value="RNA_pol_sigma-70_dom"/>
</dbReference>
<dbReference type="InterPro" id="IPR039425">
    <property type="entry name" value="RNA_pol_sigma-70-like"/>
</dbReference>
<dbReference type="InterPro" id="IPR013325">
    <property type="entry name" value="RNA_pol_sigma_r2"/>
</dbReference>
<dbReference type="Gene3D" id="1.10.10.10">
    <property type="entry name" value="Winged helix-like DNA-binding domain superfamily/Winged helix DNA-binding domain"/>
    <property type="match status" value="1"/>
</dbReference>
<dbReference type="Proteomes" id="UP000315017">
    <property type="component" value="Chromosome"/>
</dbReference>
<gene>
    <name evidence="7" type="primary">rpoE_5</name>
    <name evidence="7" type="ORF">ETAA8_44360</name>
</gene>
<evidence type="ECO:0000256" key="1">
    <source>
        <dbReference type="ARBA" id="ARBA00010641"/>
    </source>
</evidence>
<reference evidence="7 8" key="1">
    <citation type="submission" date="2019-02" db="EMBL/GenBank/DDBJ databases">
        <title>Deep-cultivation of Planctomycetes and their phenomic and genomic characterization uncovers novel biology.</title>
        <authorList>
            <person name="Wiegand S."/>
            <person name="Jogler M."/>
            <person name="Boedeker C."/>
            <person name="Pinto D."/>
            <person name="Vollmers J."/>
            <person name="Rivas-Marin E."/>
            <person name="Kohn T."/>
            <person name="Peeters S.H."/>
            <person name="Heuer A."/>
            <person name="Rast P."/>
            <person name="Oberbeckmann S."/>
            <person name="Bunk B."/>
            <person name="Jeske O."/>
            <person name="Meyerdierks A."/>
            <person name="Storesund J.E."/>
            <person name="Kallscheuer N."/>
            <person name="Luecker S."/>
            <person name="Lage O.M."/>
            <person name="Pohl T."/>
            <person name="Merkel B.J."/>
            <person name="Hornburger P."/>
            <person name="Mueller R.-W."/>
            <person name="Bruemmer F."/>
            <person name="Labrenz M."/>
            <person name="Spormann A.M."/>
            <person name="Op den Camp H."/>
            <person name="Overmann J."/>
            <person name="Amann R."/>
            <person name="Jetten M.S.M."/>
            <person name="Mascher T."/>
            <person name="Medema M.H."/>
            <person name="Devos D.P."/>
            <person name="Kaster A.-K."/>
            <person name="Ovreas L."/>
            <person name="Rohde M."/>
            <person name="Galperin M.Y."/>
            <person name="Jogler C."/>
        </authorList>
    </citation>
    <scope>NUCLEOTIDE SEQUENCE [LARGE SCALE GENOMIC DNA]</scope>
    <source>
        <strain evidence="7 8">ETA_A8</strain>
    </source>
</reference>